<dbReference type="AlphaFoldDB" id="A0A5A7UC26"/>
<dbReference type="EMBL" id="SSTE01011134">
    <property type="protein sequence ID" value="KAA0051987.1"/>
    <property type="molecule type" value="Genomic_DNA"/>
</dbReference>
<dbReference type="OrthoDB" id="1674567at2759"/>
<evidence type="ECO:0000313" key="4">
    <source>
        <dbReference type="Proteomes" id="UP000321947"/>
    </source>
</evidence>
<dbReference type="Proteomes" id="UP000321393">
    <property type="component" value="Unassembled WGS sequence"/>
</dbReference>
<sequence length="60" mass="6531">MKIGSGVVCGSPRAAALPSLLLRRLITDHVSFIKDVAATEPPQHLFHLLKMLKTRGVLLL</sequence>
<organism evidence="1 3">
    <name type="scientific">Cucumis melo var. makuwa</name>
    <name type="common">Oriental melon</name>
    <dbReference type="NCBI Taxonomy" id="1194695"/>
    <lineage>
        <taxon>Eukaryota</taxon>
        <taxon>Viridiplantae</taxon>
        <taxon>Streptophyta</taxon>
        <taxon>Embryophyta</taxon>
        <taxon>Tracheophyta</taxon>
        <taxon>Spermatophyta</taxon>
        <taxon>Magnoliopsida</taxon>
        <taxon>eudicotyledons</taxon>
        <taxon>Gunneridae</taxon>
        <taxon>Pentapetalae</taxon>
        <taxon>rosids</taxon>
        <taxon>fabids</taxon>
        <taxon>Cucurbitales</taxon>
        <taxon>Cucurbitaceae</taxon>
        <taxon>Benincaseae</taxon>
        <taxon>Cucumis</taxon>
    </lineage>
</organism>
<evidence type="ECO:0000313" key="1">
    <source>
        <dbReference type="EMBL" id="KAA0051987.1"/>
    </source>
</evidence>
<evidence type="ECO:0000313" key="3">
    <source>
        <dbReference type="Proteomes" id="UP000321393"/>
    </source>
</evidence>
<reference evidence="3 4" key="1">
    <citation type="submission" date="2019-08" db="EMBL/GenBank/DDBJ databases">
        <title>Draft genome sequences of two oriental melons (Cucumis melo L. var makuwa).</title>
        <authorList>
            <person name="Kwon S.-Y."/>
        </authorList>
    </citation>
    <scope>NUCLEOTIDE SEQUENCE [LARGE SCALE GENOMIC DNA]</scope>
    <source>
        <strain evidence="4">cv. Chang Bougi</strain>
        <strain evidence="3">cv. SW 3</strain>
        <tissue evidence="1">Leaf</tissue>
    </source>
</reference>
<dbReference type="Proteomes" id="UP000321947">
    <property type="component" value="Unassembled WGS sequence"/>
</dbReference>
<proteinExistence type="predicted"/>
<evidence type="ECO:0000313" key="2">
    <source>
        <dbReference type="EMBL" id="TYK04571.1"/>
    </source>
</evidence>
<dbReference type="EMBL" id="SSTD01014204">
    <property type="protein sequence ID" value="TYK04571.1"/>
    <property type="molecule type" value="Genomic_DNA"/>
</dbReference>
<accession>A0A5A7UC26</accession>
<gene>
    <name evidence="2" type="ORF">E5676_scaffold409G002050</name>
    <name evidence="1" type="ORF">E6C27_scaffold60G004710</name>
</gene>
<name>A0A5A7UC26_CUCMM</name>
<comment type="caution">
    <text evidence="1">The sequence shown here is derived from an EMBL/GenBank/DDBJ whole genome shotgun (WGS) entry which is preliminary data.</text>
</comment>
<protein>
    <submittedName>
        <fullName evidence="1">Pentatricopeptide repeat-containing protein</fullName>
    </submittedName>
</protein>